<keyword evidence="2" id="KW-1185">Reference proteome</keyword>
<organism evidence="1 2">
    <name type="scientific">Funneliformis geosporum</name>
    <dbReference type="NCBI Taxonomy" id="1117311"/>
    <lineage>
        <taxon>Eukaryota</taxon>
        <taxon>Fungi</taxon>
        <taxon>Fungi incertae sedis</taxon>
        <taxon>Mucoromycota</taxon>
        <taxon>Glomeromycotina</taxon>
        <taxon>Glomeromycetes</taxon>
        <taxon>Glomerales</taxon>
        <taxon>Glomeraceae</taxon>
        <taxon>Funneliformis</taxon>
    </lineage>
</organism>
<dbReference type="EMBL" id="CAMKVN010000421">
    <property type="protein sequence ID" value="CAI2167764.1"/>
    <property type="molecule type" value="Genomic_DNA"/>
</dbReference>
<dbReference type="AlphaFoldDB" id="A0A9W4WK33"/>
<accession>A0A9W4WK33</accession>
<protein>
    <submittedName>
        <fullName evidence="1">17333_t:CDS:1</fullName>
    </submittedName>
</protein>
<reference evidence="1" key="1">
    <citation type="submission" date="2022-08" db="EMBL/GenBank/DDBJ databases">
        <authorList>
            <person name="Kallberg Y."/>
            <person name="Tangrot J."/>
            <person name="Rosling A."/>
        </authorList>
    </citation>
    <scope>NUCLEOTIDE SEQUENCE</scope>
    <source>
        <strain evidence="1">Wild A</strain>
    </source>
</reference>
<evidence type="ECO:0000313" key="2">
    <source>
        <dbReference type="Proteomes" id="UP001153678"/>
    </source>
</evidence>
<evidence type="ECO:0000313" key="1">
    <source>
        <dbReference type="EMBL" id="CAI2167764.1"/>
    </source>
</evidence>
<comment type="caution">
    <text evidence="1">The sequence shown here is derived from an EMBL/GenBank/DDBJ whole genome shotgun (WGS) entry which is preliminary data.</text>
</comment>
<sequence>MSMDFQVYLFVLEHAGLALVEHKLPVAVGGTTIVIVQSSSSVGIIDEL</sequence>
<gene>
    <name evidence="1" type="ORF">FWILDA_LOCUS3243</name>
</gene>
<name>A0A9W4WK33_9GLOM</name>
<proteinExistence type="predicted"/>
<dbReference type="Proteomes" id="UP001153678">
    <property type="component" value="Unassembled WGS sequence"/>
</dbReference>